<dbReference type="AlphaFoldDB" id="X0TUS2"/>
<comment type="caution">
    <text evidence="1">The sequence shown here is derived from an EMBL/GenBank/DDBJ whole genome shotgun (WGS) entry which is preliminary data.</text>
</comment>
<feature type="non-terminal residue" evidence="1">
    <location>
        <position position="216"/>
    </location>
</feature>
<dbReference type="EMBL" id="BARS01016893">
    <property type="protein sequence ID" value="GAF91912.1"/>
    <property type="molecule type" value="Genomic_DNA"/>
</dbReference>
<proteinExistence type="predicted"/>
<dbReference type="Gene3D" id="2.120.10.70">
    <property type="entry name" value="Fucose-specific lectin"/>
    <property type="match status" value="1"/>
</dbReference>
<accession>X0TUS2</accession>
<evidence type="ECO:0000313" key="1">
    <source>
        <dbReference type="EMBL" id="GAF91912.1"/>
    </source>
</evidence>
<reference evidence="1" key="1">
    <citation type="journal article" date="2014" name="Front. Microbiol.">
        <title>High frequency of phylogenetically diverse reductive dehalogenase-homologous genes in deep subseafloor sedimentary metagenomes.</title>
        <authorList>
            <person name="Kawai M."/>
            <person name="Futagami T."/>
            <person name="Toyoda A."/>
            <person name="Takaki Y."/>
            <person name="Nishi S."/>
            <person name="Hori S."/>
            <person name="Arai W."/>
            <person name="Tsubouchi T."/>
            <person name="Morono Y."/>
            <person name="Uchiyama I."/>
            <person name="Ito T."/>
            <person name="Fujiyama A."/>
            <person name="Inagaki F."/>
            <person name="Takami H."/>
        </authorList>
    </citation>
    <scope>NUCLEOTIDE SEQUENCE</scope>
    <source>
        <strain evidence="1">Expedition CK06-06</strain>
    </source>
</reference>
<gene>
    <name evidence="1" type="ORF">S01H1_27707</name>
</gene>
<name>X0TUS2_9ZZZZ</name>
<organism evidence="1">
    <name type="scientific">marine sediment metagenome</name>
    <dbReference type="NCBI Taxonomy" id="412755"/>
    <lineage>
        <taxon>unclassified sequences</taxon>
        <taxon>metagenomes</taxon>
        <taxon>ecological metagenomes</taxon>
    </lineage>
</organism>
<sequence>MLFLVSNLSNAITIGTNAESENLNSDEFYGNIISKETMTPKHQYDLEKVIEFQSSWNSRQYATIVDNNGDVGYGIDMEMDSSGLCHISYSSFLCCEDTVRYAKQLENGSWDIQVVEQLNIERIITSLALDSDNRPHITYLDWGNKQLKYATLSEERGWQIEIVDKAVGNINYLYSTSIALDQQGFPHITYYDKLTNSIMHVYKISPTQWISEVVDA</sequence>
<protein>
    <submittedName>
        <fullName evidence="1">Uncharacterized protein</fullName>
    </submittedName>
</protein>